<organism evidence="2 3">
    <name type="scientific">Streptomyces mirabilis</name>
    <dbReference type="NCBI Taxonomy" id="68239"/>
    <lineage>
        <taxon>Bacteria</taxon>
        <taxon>Bacillati</taxon>
        <taxon>Actinomycetota</taxon>
        <taxon>Actinomycetes</taxon>
        <taxon>Kitasatosporales</taxon>
        <taxon>Streptomycetaceae</taxon>
        <taxon>Streptomyces</taxon>
    </lineage>
</organism>
<evidence type="ECO:0000313" key="3">
    <source>
        <dbReference type="Proteomes" id="UP001257627"/>
    </source>
</evidence>
<keyword evidence="3" id="KW-1185">Reference proteome</keyword>
<sequence length="606" mass="65800">MRAEPTLPHHRLPPDSLTELAGGEGGPDTLGLLLGAERSRRLLLLRILDDATDLGPAWDLLIKAQRRAPHVVDELLMYPQTGMWLATALRRLRGTSPQDEPPPWVVLGHVAALAAAAALRAELDFTIEVPARHGRVPLPTLGCAVLPVAEPWTTATVRAEAGRTVVETSGATVVVPVPPHSAGPGWHPVRRLSVGPDKLQLEVALDDVDPYRTYPWPTEPRPLSEAAAAQWRHVLERAWEVLLREQPGTAEAMQRGVLSLSPTPARERFRPRSVTSGDAFGGIEASEPDDAVQLAVTLVHEFQHTKLGGLLHLTPLLTHDADESTELWYAPWRDDPRPLEGLLQGIYAFAGIAGFWHAHRRAAGAQQAMADFEFALWRTHVATAIEQIHRHPRFTPLGGALLDTLRNRCAGWLEEPVPEEQLALARLCAADHVARWRTHHLRPAAAAVEETVRAWLAEADGPPPSLAAEPELVPDPSVRWLDSLAMLVRYHLSGTDDGRPWSEAPEKTMARVTGALPGDALLAAGDPTAARHAYVAHLAGEPGRAGAWSGLGHALKATADEPAAARLLCHWPERARAVHESLLRSAATPPNPVRLATWLAAPMGTR</sequence>
<feature type="region of interest" description="Disordered" evidence="1">
    <location>
        <begin position="1"/>
        <end position="24"/>
    </location>
</feature>
<proteinExistence type="predicted"/>
<reference evidence="2 3" key="1">
    <citation type="submission" date="2023-02" db="EMBL/GenBank/DDBJ databases">
        <authorList>
            <person name="Maleckis M."/>
        </authorList>
    </citation>
    <scope>NUCLEOTIDE SEQUENCE [LARGE SCALE GENOMIC DNA]</scope>
    <source>
        <strain evidence="2 3">P8-A2</strain>
    </source>
</reference>
<dbReference type="NCBIfam" id="TIGR04267">
    <property type="entry name" value="mod_HExxH"/>
    <property type="match status" value="1"/>
</dbReference>
<name>A0ABU3UR79_9ACTN</name>
<protein>
    <submittedName>
        <fullName evidence="2">HEXXH motif domain-containing protein</fullName>
    </submittedName>
</protein>
<dbReference type="EMBL" id="JARAKF010000001">
    <property type="protein sequence ID" value="MDU8996430.1"/>
    <property type="molecule type" value="Genomic_DNA"/>
</dbReference>
<accession>A0ABU3UR79</accession>
<comment type="caution">
    <text evidence="2">The sequence shown here is derived from an EMBL/GenBank/DDBJ whole genome shotgun (WGS) entry which is preliminary data.</text>
</comment>
<evidence type="ECO:0000256" key="1">
    <source>
        <dbReference type="SAM" id="MobiDB-lite"/>
    </source>
</evidence>
<gene>
    <name evidence="2" type="ORF">PU648_29610</name>
</gene>
<dbReference type="InterPro" id="IPR026337">
    <property type="entry name" value="AKG_HExxH"/>
</dbReference>
<dbReference type="RefSeq" id="WP_316734119.1">
    <property type="nucleotide sequence ID" value="NZ_JARAKF010000001.1"/>
</dbReference>
<dbReference type="Proteomes" id="UP001257627">
    <property type="component" value="Unassembled WGS sequence"/>
</dbReference>
<evidence type="ECO:0000313" key="2">
    <source>
        <dbReference type="EMBL" id="MDU8996430.1"/>
    </source>
</evidence>